<name>A0ABV5Z6Q0_9GAMM</name>
<comment type="similarity">
    <text evidence="1">Belongs to the peptidase S13 family.</text>
</comment>
<dbReference type="Pfam" id="PF02113">
    <property type="entry name" value="Peptidase_S13"/>
    <property type="match status" value="1"/>
</dbReference>
<dbReference type="PANTHER" id="PTHR30023">
    <property type="entry name" value="D-ALANYL-D-ALANINE CARBOXYPEPTIDASE"/>
    <property type="match status" value="1"/>
</dbReference>
<organism evidence="3 4">
    <name type="scientific">Balneatrix alpica</name>
    <dbReference type="NCBI Taxonomy" id="75684"/>
    <lineage>
        <taxon>Bacteria</taxon>
        <taxon>Pseudomonadati</taxon>
        <taxon>Pseudomonadota</taxon>
        <taxon>Gammaproteobacteria</taxon>
        <taxon>Oceanospirillales</taxon>
        <taxon>Balneatrichaceae</taxon>
        <taxon>Balneatrix</taxon>
    </lineage>
</organism>
<dbReference type="Gene3D" id="3.50.80.20">
    <property type="entry name" value="D-Ala-D-Ala carboxypeptidase C, peptidase S13"/>
    <property type="match status" value="1"/>
</dbReference>
<keyword evidence="3" id="KW-0645">Protease</keyword>
<dbReference type="PANTHER" id="PTHR30023:SF0">
    <property type="entry name" value="PENICILLIN-SENSITIVE CARBOXYPEPTIDASE A"/>
    <property type="match status" value="1"/>
</dbReference>
<evidence type="ECO:0000313" key="4">
    <source>
        <dbReference type="Proteomes" id="UP001589628"/>
    </source>
</evidence>
<protein>
    <submittedName>
        <fullName evidence="3">D-alanyl-D-alanine carboxypeptidase/D-alanyl-D-alanine-endopeptidase</fullName>
    </submittedName>
</protein>
<dbReference type="EMBL" id="JBHLZN010000001">
    <property type="protein sequence ID" value="MFB9884952.1"/>
    <property type="molecule type" value="Genomic_DNA"/>
</dbReference>
<sequence length="397" mass="43293">MQLPIQPFLKSLLTFLLVIGNLSLNSHASPLNGLPHSAGLWVEQHPEFNQQAEQPQVPASTLKLLTAYYALQRLGPSYQFKTPLWLDADGILWLQGKGDPGLTSEVLQKLAKALRSKGLKKIKGVGIDGSYFASNQVPDGIGNSHNPYDAHPGAAIANYNTVALKRDGGSIISPEWQTPMTKAAYQQAPRLPGLEGRINLGPDSRTQQLHLAELLAIFLRLEGISVGNSLKTGTLPASAKPYLTFINPQPLSQLLEGMLKYSNNLIANQLFLVLGAEQLGAPATLTKAQLAIQSFIVSEFDWRNVQIAEAAGLSRQNQLSPAQLGQLLDKMRPYQNLLNLERPGVQAKTGTLSDTSTLAGYLEVKGQWLAFALMLPQANAQQLRFELAERLRNALNK</sequence>
<dbReference type="Proteomes" id="UP001589628">
    <property type="component" value="Unassembled WGS sequence"/>
</dbReference>
<keyword evidence="2" id="KW-0378">Hydrolase</keyword>
<reference evidence="3 4" key="1">
    <citation type="submission" date="2024-09" db="EMBL/GenBank/DDBJ databases">
        <authorList>
            <person name="Sun Q."/>
            <person name="Mori K."/>
        </authorList>
    </citation>
    <scope>NUCLEOTIDE SEQUENCE [LARGE SCALE GENOMIC DNA]</scope>
    <source>
        <strain evidence="3 4">ATCC 51285</strain>
    </source>
</reference>
<evidence type="ECO:0000313" key="3">
    <source>
        <dbReference type="EMBL" id="MFB9884952.1"/>
    </source>
</evidence>
<dbReference type="GO" id="GO:0004180">
    <property type="term" value="F:carboxypeptidase activity"/>
    <property type="evidence" value="ECO:0007669"/>
    <property type="project" value="UniProtKB-KW"/>
</dbReference>
<proteinExistence type="inferred from homology"/>
<evidence type="ECO:0000256" key="1">
    <source>
        <dbReference type="ARBA" id="ARBA00006096"/>
    </source>
</evidence>
<keyword evidence="3" id="KW-0121">Carboxypeptidase</keyword>
<keyword evidence="4" id="KW-1185">Reference proteome</keyword>
<comment type="caution">
    <text evidence="3">The sequence shown here is derived from an EMBL/GenBank/DDBJ whole genome shotgun (WGS) entry which is preliminary data.</text>
</comment>
<dbReference type="SUPFAM" id="SSF56601">
    <property type="entry name" value="beta-lactamase/transpeptidase-like"/>
    <property type="match status" value="1"/>
</dbReference>
<dbReference type="RefSeq" id="WP_051527760.1">
    <property type="nucleotide sequence ID" value="NZ_JAUESS010000002.1"/>
</dbReference>
<gene>
    <name evidence="3" type="ORF">ACFFLH_00825</name>
</gene>
<accession>A0ABV5Z6Q0</accession>
<dbReference type="InterPro" id="IPR000667">
    <property type="entry name" value="Peptidase_S13"/>
</dbReference>
<evidence type="ECO:0000256" key="2">
    <source>
        <dbReference type="ARBA" id="ARBA00022801"/>
    </source>
</evidence>
<dbReference type="Gene3D" id="3.40.710.10">
    <property type="entry name" value="DD-peptidase/beta-lactamase superfamily"/>
    <property type="match status" value="1"/>
</dbReference>
<dbReference type="InterPro" id="IPR012338">
    <property type="entry name" value="Beta-lactam/transpept-like"/>
</dbReference>
<dbReference type="PRINTS" id="PR00922">
    <property type="entry name" value="DADACBPTASE3"/>
</dbReference>